<dbReference type="EC" id="3.4.16.4" evidence="2"/>
<evidence type="ECO:0000313" key="3">
    <source>
        <dbReference type="Proteomes" id="UP000560131"/>
    </source>
</evidence>
<evidence type="ECO:0000259" key="1">
    <source>
        <dbReference type="Pfam" id="PF02557"/>
    </source>
</evidence>
<dbReference type="InterPro" id="IPR003709">
    <property type="entry name" value="VanY-like_core_dom"/>
</dbReference>
<dbReference type="PANTHER" id="PTHR34385">
    <property type="entry name" value="D-ALANYL-D-ALANINE CARBOXYPEPTIDASE"/>
    <property type="match status" value="1"/>
</dbReference>
<protein>
    <submittedName>
        <fullName evidence="2">D-alanyl-D-alanine carboxypeptidase</fullName>
        <ecNumber evidence="2">3.4.16.4</ecNumber>
    </submittedName>
</protein>
<dbReference type="Proteomes" id="UP000560131">
    <property type="component" value="Unassembled WGS sequence"/>
</dbReference>
<accession>A0ABR6N3T7</accession>
<gene>
    <name evidence="2" type="ORF">FHS97_001379</name>
</gene>
<comment type="caution">
    <text evidence="2">The sequence shown here is derived from an EMBL/GenBank/DDBJ whole genome shotgun (WGS) entry which is preliminary data.</text>
</comment>
<dbReference type="InterPro" id="IPR052179">
    <property type="entry name" value="DD-CPase-like"/>
</dbReference>
<feature type="domain" description="D-alanyl-D-alanine carboxypeptidase-like core" evidence="1">
    <location>
        <begin position="84"/>
        <end position="213"/>
    </location>
</feature>
<dbReference type="Gene3D" id="3.30.1380.10">
    <property type="match status" value="1"/>
</dbReference>
<keyword evidence="2" id="KW-0378">Hydrolase</keyword>
<dbReference type="CDD" id="cd14852">
    <property type="entry name" value="LD-carboxypeptidase"/>
    <property type="match status" value="1"/>
</dbReference>
<dbReference type="EMBL" id="JACIJN010000003">
    <property type="protein sequence ID" value="MBB5725463.1"/>
    <property type="molecule type" value="Genomic_DNA"/>
</dbReference>
<proteinExistence type="predicted"/>
<sequence>MLTQHGAALASWRAAWPEGVVRLPKILAALTALAATPVQAQLCDGRRVPTAADGRTLGHLPYGDAAPDALVAVPATLTVNPCVLRREVLPDLQRLIEAAARDPAAGGQVLALSCHRSITYQEAVFCREGQTDAAQRALSVAPPGHSEHATGFALDFAFRPRRNDCPDAEACVAATPAFRWLMKNAARYGFEMSFPAGNRQRVKWEPWHWRWVGARATAPGAARARALFAAARARYPAEPAVPRDPIVIAQVAPPPVYMGAIAPPECRKGKCKVARVKKR</sequence>
<keyword evidence="2" id="KW-0645">Protease</keyword>
<reference evidence="2 3" key="1">
    <citation type="submission" date="2020-08" db="EMBL/GenBank/DDBJ databases">
        <title>Genomic Encyclopedia of Type Strains, Phase IV (KMG-IV): sequencing the most valuable type-strain genomes for metagenomic binning, comparative biology and taxonomic classification.</title>
        <authorList>
            <person name="Goeker M."/>
        </authorList>
    </citation>
    <scope>NUCLEOTIDE SEQUENCE [LARGE SCALE GENOMIC DNA]</scope>
    <source>
        <strain evidence="2 3">DSM 101535</strain>
    </source>
</reference>
<keyword evidence="3" id="KW-1185">Reference proteome</keyword>
<dbReference type="PANTHER" id="PTHR34385:SF1">
    <property type="entry name" value="PEPTIDOGLYCAN L-ALANYL-D-GLUTAMATE ENDOPEPTIDASE CWLK"/>
    <property type="match status" value="1"/>
</dbReference>
<keyword evidence="2" id="KW-0121">Carboxypeptidase</keyword>
<dbReference type="GO" id="GO:0009002">
    <property type="term" value="F:serine-type D-Ala-D-Ala carboxypeptidase activity"/>
    <property type="evidence" value="ECO:0007669"/>
    <property type="project" value="UniProtKB-EC"/>
</dbReference>
<dbReference type="SUPFAM" id="SSF55166">
    <property type="entry name" value="Hedgehog/DD-peptidase"/>
    <property type="match status" value="1"/>
</dbReference>
<organism evidence="2 3">
    <name type="scientific">Sphingomonas endophytica</name>
    <dbReference type="NCBI Taxonomy" id="869719"/>
    <lineage>
        <taxon>Bacteria</taxon>
        <taxon>Pseudomonadati</taxon>
        <taxon>Pseudomonadota</taxon>
        <taxon>Alphaproteobacteria</taxon>
        <taxon>Sphingomonadales</taxon>
        <taxon>Sphingomonadaceae</taxon>
        <taxon>Sphingomonas</taxon>
    </lineage>
</organism>
<dbReference type="InterPro" id="IPR058193">
    <property type="entry name" value="VanY/YodJ_core_dom"/>
</dbReference>
<evidence type="ECO:0000313" key="2">
    <source>
        <dbReference type="EMBL" id="MBB5725463.1"/>
    </source>
</evidence>
<dbReference type="Pfam" id="PF02557">
    <property type="entry name" value="VanY"/>
    <property type="match status" value="1"/>
</dbReference>
<dbReference type="RefSeq" id="WP_184034934.1">
    <property type="nucleotide sequence ID" value="NZ_BAABAR010000001.1"/>
</dbReference>
<name>A0ABR6N3T7_9SPHN</name>
<dbReference type="InterPro" id="IPR009045">
    <property type="entry name" value="Zn_M74/Hedgehog-like"/>
</dbReference>